<dbReference type="GO" id="GO:0016614">
    <property type="term" value="F:oxidoreductase activity, acting on CH-OH group of donors"/>
    <property type="evidence" value="ECO:0007669"/>
    <property type="project" value="InterPro"/>
</dbReference>
<dbReference type="PANTHER" id="PTHR11552:SF201">
    <property type="entry name" value="GLUCOSE-METHANOL-CHOLINE OXIDOREDUCTASE N-TERMINAL DOMAIN-CONTAINING PROTEIN"/>
    <property type="match status" value="1"/>
</dbReference>
<comment type="cofactor">
    <cofactor evidence="1 8">
        <name>FAD</name>
        <dbReference type="ChEBI" id="CHEBI:57692"/>
    </cofactor>
</comment>
<dbReference type="PROSITE" id="PS00624">
    <property type="entry name" value="GMC_OXRED_2"/>
    <property type="match status" value="1"/>
</dbReference>
<dbReference type="InterPro" id="IPR000172">
    <property type="entry name" value="GMC_OxRdtase_N"/>
</dbReference>
<organism evidence="10 11">
    <name type="scientific">Cerrena zonata</name>
    <dbReference type="NCBI Taxonomy" id="2478898"/>
    <lineage>
        <taxon>Eukaryota</taxon>
        <taxon>Fungi</taxon>
        <taxon>Dikarya</taxon>
        <taxon>Basidiomycota</taxon>
        <taxon>Agaricomycotina</taxon>
        <taxon>Agaricomycetes</taxon>
        <taxon>Polyporales</taxon>
        <taxon>Cerrenaceae</taxon>
        <taxon>Cerrena</taxon>
    </lineage>
</organism>
<evidence type="ECO:0000256" key="3">
    <source>
        <dbReference type="ARBA" id="ARBA00022630"/>
    </source>
</evidence>
<dbReference type="GO" id="GO:0050660">
    <property type="term" value="F:flavin adenine dinucleotide binding"/>
    <property type="evidence" value="ECO:0007669"/>
    <property type="project" value="InterPro"/>
</dbReference>
<evidence type="ECO:0000256" key="7">
    <source>
        <dbReference type="PIRSR" id="PIRSR000137-1"/>
    </source>
</evidence>
<sequence>MFSQLFDFVIIGGGTAGLVVANGLADAIPNATIALLEAGERVVANTTLIPEMFEQFFATAIDWNFTSIPQPHANNRQIPSPRGKLLGGTGIVNGMFYVKSHKAEYDAWEKLGNVGWNFDVINTHIKAVEKYTPASSHDAQMFAANDLASDHGSVGPVDVTYSTYWDPEPLTPAFISSMTTLGVKTTRSASGGLPAGVWSTPYAVKPVNRSHAFYGEDLVVSGITKPNLHLITGAEVTKLELSKDAKSGDASATGVEFVKNGKSQVLRVKTDGQIVLAAGTFQTPKILEFSGIGNATLLKQQSIISQVDLPHVGENLQDHTDVVVSFELKPGLGPSVEDLTRNATFAAEQLVLYLHNRTGALGSIPSSTVAMLPVQSFINPTRLKELIAKLDESLRVYQGTPTEKQITTQRALLDDPTVPDIELVFLPGAAEAGGSNDTSTSHMAIAAVSMHPFSRGNVHINSSNPLNLARLDPQHLGNDFETATLVESIKFIERLSKTAPLTDFITKQITPSPGLSDNQLTDFVRNTAFSSWHPVGPTSMLPRDQGGVVDCNLKVYATRNIYVVDASVIPLSLGTHTMATVYGIAHKAVDILSKRQNV</sequence>
<keyword evidence="3" id="KW-0285">Flavoprotein</keyword>
<feature type="binding site" evidence="8">
    <location>
        <begin position="532"/>
        <end position="533"/>
    </location>
    <ligand>
        <name>FAD</name>
        <dbReference type="ChEBI" id="CHEBI:57692"/>
    </ligand>
</feature>
<protein>
    <recommendedName>
        <fullName evidence="9">Glucose-methanol-choline oxidoreductase N-terminal domain-containing protein</fullName>
    </recommendedName>
</protein>
<evidence type="ECO:0000256" key="1">
    <source>
        <dbReference type="ARBA" id="ARBA00001974"/>
    </source>
</evidence>
<comment type="similarity">
    <text evidence="2">Belongs to the GMC oxidoreductase family.</text>
</comment>
<evidence type="ECO:0000256" key="4">
    <source>
        <dbReference type="ARBA" id="ARBA00022729"/>
    </source>
</evidence>
<feature type="active site" description="Proton donor" evidence="7">
    <location>
        <position position="533"/>
    </location>
</feature>
<keyword evidence="6" id="KW-0560">Oxidoreductase</keyword>
<dbReference type="Gene3D" id="3.30.560.10">
    <property type="entry name" value="Glucose Oxidase, domain 3"/>
    <property type="match status" value="1"/>
</dbReference>
<evidence type="ECO:0000256" key="2">
    <source>
        <dbReference type="ARBA" id="ARBA00010790"/>
    </source>
</evidence>
<feature type="binding site" evidence="8">
    <location>
        <position position="236"/>
    </location>
    <ligand>
        <name>FAD</name>
        <dbReference type="ChEBI" id="CHEBI:57692"/>
    </ligand>
</feature>
<proteinExistence type="inferred from homology"/>
<evidence type="ECO:0000256" key="5">
    <source>
        <dbReference type="ARBA" id="ARBA00022827"/>
    </source>
</evidence>
<accession>A0AAW0FRW3</accession>
<keyword evidence="11" id="KW-1185">Reference proteome</keyword>
<dbReference type="Gene3D" id="3.50.50.60">
    <property type="entry name" value="FAD/NAD(P)-binding domain"/>
    <property type="match status" value="1"/>
</dbReference>
<dbReference type="EMBL" id="JASBNA010000029">
    <property type="protein sequence ID" value="KAK7683788.1"/>
    <property type="molecule type" value="Genomic_DNA"/>
</dbReference>
<keyword evidence="4" id="KW-0732">Signal</keyword>
<dbReference type="Proteomes" id="UP001385951">
    <property type="component" value="Unassembled WGS sequence"/>
</dbReference>
<evidence type="ECO:0000256" key="8">
    <source>
        <dbReference type="PIRSR" id="PIRSR000137-2"/>
    </source>
</evidence>
<dbReference type="InterPro" id="IPR036188">
    <property type="entry name" value="FAD/NAD-bd_sf"/>
</dbReference>
<dbReference type="PIRSF" id="PIRSF000137">
    <property type="entry name" value="Alcohol_oxidase"/>
    <property type="match status" value="1"/>
</dbReference>
<dbReference type="PANTHER" id="PTHR11552">
    <property type="entry name" value="GLUCOSE-METHANOL-CHOLINE GMC OXIDOREDUCTASE"/>
    <property type="match status" value="1"/>
</dbReference>
<dbReference type="InterPro" id="IPR007867">
    <property type="entry name" value="GMC_OxRtase_C"/>
</dbReference>
<evidence type="ECO:0000313" key="11">
    <source>
        <dbReference type="Proteomes" id="UP001385951"/>
    </source>
</evidence>
<name>A0AAW0FRW3_9APHY</name>
<feature type="domain" description="Glucose-methanol-choline oxidoreductase N-terminal" evidence="9">
    <location>
        <begin position="279"/>
        <end position="293"/>
    </location>
</feature>
<keyword evidence="5 8" id="KW-0274">FAD</keyword>
<feature type="active site" description="Proton acceptor" evidence="7">
    <location>
        <position position="576"/>
    </location>
</feature>
<evidence type="ECO:0000259" key="9">
    <source>
        <dbReference type="PROSITE" id="PS00624"/>
    </source>
</evidence>
<evidence type="ECO:0000256" key="6">
    <source>
        <dbReference type="ARBA" id="ARBA00023002"/>
    </source>
</evidence>
<gene>
    <name evidence="10" type="ORF">QCA50_013164</name>
</gene>
<comment type="caution">
    <text evidence="10">The sequence shown here is derived from an EMBL/GenBank/DDBJ whole genome shotgun (WGS) entry which is preliminary data.</text>
</comment>
<dbReference type="InterPro" id="IPR012132">
    <property type="entry name" value="GMC_OxRdtase"/>
</dbReference>
<dbReference type="AlphaFoldDB" id="A0AAW0FRW3"/>
<dbReference type="Pfam" id="PF00732">
    <property type="entry name" value="GMC_oxred_N"/>
    <property type="match status" value="1"/>
</dbReference>
<dbReference type="Pfam" id="PF05199">
    <property type="entry name" value="GMC_oxred_C"/>
    <property type="match status" value="1"/>
</dbReference>
<evidence type="ECO:0000313" key="10">
    <source>
        <dbReference type="EMBL" id="KAK7683788.1"/>
    </source>
</evidence>
<dbReference type="SUPFAM" id="SSF54373">
    <property type="entry name" value="FAD-linked reductases, C-terminal domain"/>
    <property type="match status" value="1"/>
</dbReference>
<reference evidence="10 11" key="1">
    <citation type="submission" date="2022-09" db="EMBL/GenBank/DDBJ databases">
        <authorList>
            <person name="Palmer J.M."/>
        </authorList>
    </citation>
    <scope>NUCLEOTIDE SEQUENCE [LARGE SCALE GENOMIC DNA]</scope>
    <source>
        <strain evidence="10 11">DSM 7382</strain>
    </source>
</reference>
<feature type="binding site" evidence="8">
    <location>
        <position position="89"/>
    </location>
    <ligand>
        <name>FAD</name>
        <dbReference type="ChEBI" id="CHEBI:57692"/>
    </ligand>
</feature>
<dbReference type="SUPFAM" id="SSF51905">
    <property type="entry name" value="FAD/NAD(P)-binding domain"/>
    <property type="match status" value="1"/>
</dbReference>